<evidence type="ECO:0000256" key="13">
    <source>
        <dbReference type="ARBA" id="ARBA00022840"/>
    </source>
</evidence>
<feature type="domain" description="Mur ligase C-terminal" evidence="24">
    <location>
        <begin position="293"/>
        <end position="415"/>
    </location>
</feature>
<dbReference type="GO" id="GO:0004326">
    <property type="term" value="F:tetrahydrofolylpolyglutamate synthase activity"/>
    <property type="evidence" value="ECO:0007669"/>
    <property type="project" value="UniProtKB-EC"/>
</dbReference>
<dbReference type="EC" id="6.3.2.12" evidence="7"/>
<reference evidence="27" key="1">
    <citation type="submission" date="2018-04" db="EMBL/GenBank/DDBJ databases">
        <authorList>
            <person name="Watanabe M."/>
            <person name="Kojima H."/>
        </authorList>
    </citation>
    <scope>NUCLEOTIDE SEQUENCE [LARGE SCALE GENOMIC DNA]</scope>
    <source>
        <strain evidence="27">Dysh456</strain>
    </source>
</reference>
<comment type="catalytic activity">
    <reaction evidence="19">
        <text>(6S)-5,6,7,8-tetrahydrofolyl-(gamma-L-Glu)(n) + L-glutamate + ATP = (6S)-5,6,7,8-tetrahydrofolyl-(gamma-L-Glu)(n+1) + ADP + phosphate + H(+)</text>
        <dbReference type="Rhea" id="RHEA:10580"/>
        <dbReference type="Rhea" id="RHEA-COMP:14738"/>
        <dbReference type="Rhea" id="RHEA-COMP:14740"/>
        <dbReference type="ChEBI" id="CHEBI:15378"/>
        <dbReference type="ChEBI" id="CHEBI:29985"/>
        <dbReference type="ChEBI" id="CHEBI:30616"/>
        <dbReference type="ChEBI" id="CHEBI:43474"/>
        <dbReference type="ChEBI" id="CHEBI:141005"/>
        <dbReference type="ChEBI" id="CHEBI:456216"/>
        <dbReference type="EC" id="6.3.2.17"/>
    </reaction>
</comment>
<comment type="pathway">
    <text evidence="3">Cofactor biosynthesis; tetrahydrofolate biosynthesis; 7,8-dihydrofolate from 2-amino-4-hydroxy-6-hydroxymethyl-7,8-dihydropteridine diphosphate and 4-aminobenzoate: step 2/2.</text>
</comment>
<dbReference type="InterPro" id="IPR001645">
    <property type="entry name" value="Folylpolyglutamate_synth"/>
</dbReference>
<dbReference type="GO" id="GO:0005524">
    <property type="term" value="F:ATP binding"/>
    <property type="evidence" value="ECO:0007669"/>
    <property type="project" value="UniProtKB-KW"/>
</dbReference>
<evidence type="ECO:0000256" key="10">
    <source>
        <dbReference type="ARBA" id="ARBA00022598"/>
    </source>
</evidence>
<evidence type="ECO:0000256" key="1">
    <source>
        <dbReference type="ARBA" id="ARBA00001946"/>
    </source>
</evidence>
<dbReference type="Pfam" id="PF02875">
    <property type="entry name" value="Mur_ligase_C"/>
    <property type="match status" value="1"/>
</dbReference>
<comment type="cofactor">
    <cofactor evidence="1">
        <name>Mg(2+)</name>
        <dbReference type="ChEBI" id="CHEBI:18420"/>
    </cofactor>
</comment>
<dbReference type="Proteomes" id="UP000270530">
    <property type="component" value="Chromosome"/>
</dbReference>
<evidence type="ECO:0000256" key="7">
    <source>
        <dbReference type="ARBA" id="ARBA00013023"/>
    </source>
</evidence>
<keyword evidence="13 23" id="KW-0067">ATP-binding</keyword>
<sequence>MSTPRTLDDWLAHQLRLHPQGIALGLERAVEVWRRLGAPAPARYVITVGGTNGKGSTVAMLTAMLRHAGLRVGSYTSPHLHRYNERVSLGGMAVDDAALIEAFARVEAAREATPLTYFEFGTLAALDLFARAGLDVAVLEVGLGGRLDAVNLIDADVAVITTVDLDHQSWLGEDRDAIGREKAGIARPGRPVVIGEAQPPAGLLQALEACGACSERAGVAFEIVRRAAGWRWTHRDGTALELPALALAAPVQYANAAAALAALHALERLPGQPWPGLLARAAAGLAQATLPARLQILPGRPPVIVDVGHNPQAARALADWLDAEPGPPVQAVYGALDDKDVAGVFAALGARVAHWHLAGLDADTPRGRTASDLREALASALPAASGSVHANVAQALGAAIAAAGSGGRVLAFGSFFVAAAVLEACSGAAR</sequence>
<dbReference type="InterPro" id="IPR036615">
    <property type="entry name" value="Mur_ligase_C_dom_sf"/>
</dbReference>
<proteinExistence type="inferred from homology"/>
<evidence type="ECO:0000256" key="16">
    <source>
        <dbReference type="ARBA" id="ARBA00030048"/>
    </source>
</evidence>
<evidence type="ECO:0000256" key="21">
    <source>
        <dbReference type="ARBA" id="ARBA00049035"/>
    </source>
</evidence>
<comment type="pathway">
    <text evidence="4">Cofactor biosynthesis; tetrahydrofolylpolyglutamate biosynthesis.</text>
</comment>
<protein>
    <recommendedName>
        <fullName evidence="9">Dihydrofolate synthase/folylpolyglutamate synthase</fullName>
        <ecNumber evidence="7">6.3.2.12</ecNumber>
        <ecNumber evidence="8">6.3.2.17</ecNumber>
    </recommendedName>
    <alternativeName>
        <fullName evidence="18">Folylpoly-gamma-glutamate synthetase-dihydrofolate synthetase</fullName>
    </alternativeName>
    <alternativeName>
        <fullName evidence="16">Folylpolyglutamate synthetase</fullName>
    </alternativeName>
    <alternativeName>
        <fullName evidence="17">Tetrahydrofolylpolyglutamate synthase</fullName>
    </alternativeName>
</protein>
<dbReference type="PANTHER" id="PTHR11136:SF0">
    <property type="entry name" value="DIHYDROFOLATE SYNTHETASE-RELATED"/>
    <property type="match status" value="1"/>
</dbReference>
<evidence type="ECO:0000259" key="25">
    <source>
        <dbReference type="Pfam" id="PF08245"/>
    </source>
</evidence>
<dbReference type="UniPathway" id="UPA00077">
    <property type="reaction ID" value="UER00157"/>
</dbReference>
<dbReference type="OrthoDB" id="9809356at2"/>
<evidence type="ECO:0000256" key="19">
    <source>
        <dbReference type="ARBA" id="ARBA00047493"/>
    </source>
</evidence>
<dbReference type="SUPFAM" id="SSF53244">
    <property type="entry name" value="MurD-like peptide ligases, peptide-binding domain"/>
    <property type="match status" value="1"/>
</dbReference>
<evidence type="ECO:0000256" key="12">
    <source>
        <dbReference type="ARBA" id="ARBA00022741"/>
    </source>
</evidence>
<dbReference type="Pfam" id="PF08245">
    <property type="entry name" value="Mur_ligase_M"/>
    <property type="match status" value="1"/>
</dbReference>
<evidence type="ECO:0000256" key="3">
    <source>
        <dbReference type="ARBA" id="ARBA00004799"/>
    </source>
</evidence>
<evidence type="ECO:0000256" key="20">
    <source>
        <dbReference type="ARBA" id="ARBA00047808"/>
    </source>
</evidence>
<dbReference type="Gene3D" id="3.40.1190.10">
    <property type="entry name" value="Mur-like, catalytic domain"/>
    <property type="match status" value="1"/>
</dbReference>
<dbReference type="AlphaFoldDB" id="A0A2Z6E675"/>
<dbReference type="GO" id="GO:0046654">
    <property type="term" value="P:tetrahydrofolate biosynthetic process"/>
    <property type="evidence" value="ECO:0007669"/>
    <property type="project" value="UniProtKB-UniPathway"/>
</dbReference>
<dbReference type="NCBIfam" id="TIGR01499">
    <property type="entry name" value="folC"/>
    <property type="match status" value="1"/>
</dbReference>
<dbReference type="NCBIfam" id="NF008101">
    <property type="entry name" value="PRK10846.1"/>
    <property type="match status" value="1"/>
</dbReference>
<dbReference type="PANTHER" id="PTHR11136">
    <property type="entry name" value="FOLYLPOLYGLUTAMATE SYNTHASE-RELATED"/>
    <property type="match status" value="1"/>
</dbReference>
<dbReference type="RefSeq" id="WP_126537583.1">
    <property type="nucleotide sequence ID" value="NZ_AP018560.1"/>
</dbReference>
<name>A0A2Z6E675_9GAMM</name>
<dbReference type="EC" id="6.3.2.17" evidence="8"/>
<evidence type="ECO:0000256" key="4">
    <source>
        <dbReference type="ARBA" id="ARBA00005150"/>
    </source>
</evidence>
<evidence type="ECO:0000256" key="2">
    <source>
        <dbReference type="ARBA" id="ARBA00002714"/>
    </source>
</evidence>
<evidence type="ECO:0000256" key="22">
    <source>
        <dbReference type="ARBA" id="ARBA00049161"/>
    </source>
</evidence>
<evidence type="ECO:0000313" key="27">
    <source>
        <dbReference type="Proteomes" id="UP000270530"/>
    </source>
</evidence>
<keyword evidence="12 23" id="KW-0547">Nucleotide-binding</keyword>
<evidence type="ECO:0000256" key="23">
    <source>
        <dbReference type="PIRNR" id="PIRNR001563"/>
    </source>
</evidence>
<evidence type="ECO:0000256" key="18">
    <source>
        <dbReference type="ARBA" id="ARBA00032510"/>
    </source>
</evidence>
<keyword evidence="11" id="KW-0479">Metal-binding</keyword>
<organism evidence="26 27">
    <name type="scientific">Aerosticca soli</name>
    <dbReference type="NCBI Taxonomy" id="2010829"/>
    <lineage>
        <taxon>Bacteria</taxon>
        <taxon>Pseudomonadati</taxon>
        <taxon>Pseudomonadota</taxon>
        <taxon>Gammaproteobacteria</taxon>
        <taxon>Lysobacterales</taxon>
        <taxon>Rhodanobacteraceae</taxon>
        <taxon>Aerosticca</taxon>
    </lineage>
</organism>
<comment type="catalytic activity">
    <reaction evidence="20">
        <text>10-formyltetrahydrofolyl-(gamma-L-Glu)(n) + L-glutamate + ATP = 10-formyltetrahydrofolyl-(gamma-L-Glu)(n+1) + ADP + phosphate + H(+)</text>
        <dbReference type="Rhea" id="RHEA:51904"/>
        <dbReference type="Rhea" id="RHEA-COMP:13088"/>
        <dbReference type="Rhea" id="RHEA-COMP:14300"/>
        <dbReference type="ChEBI" id="CHEBI:15378"/>
        <dbReference type="ChEBI" id="CHEBI:29985"/>
        <dbReference type="ChEBI" id="CHEBI:30616"/>
        <dbReference type="ChEBI" id="CHEBI:43474"/>
        <dbReference type="ChEBI" id="CHEBI:134413"/>
        <dbReference type="ChEBI" id="CHEBI:456216"/>
        <dbReference type="EC" id="6.3.2.17"/>
    </reaction>
</comment>
<dbReference type="GO" id="GO:0046656">
    <property type="term" value="P:folic acid biosynthetic process"/>
    <property type="evidence" value="ECO:0007669"/>
    <property type="project" value="UniProtKB-KW"/>
</dbReference>
<evidence type="ECO:0000256" key="15">
    <source>
        <dbReference type="ARBA" id="ARBA00022909"/>
    </source>
</evidence>
<evidence type="ECO:0000256" key="9">
    <source>
        <dbReference type="ARBA" id="ARBA00019357"/>
    </source>
</evidence>
<evidence type="ECO:0000256" key="14">
    <source>
        <dbReference type="ARBA" id="ARBA00022842"/>
    </source>
</evidence>
<evidence type="ECO:0000256" key="8">
    <source>
        <dbReference type="ARBA" id="ARBA00013025"/>
    </source>
</evidence>
<dbReference type="InterPro" id="IPR004101">
    <property type="entry name" value="Mur_ligase_C"/>
</dbReference>
<keyword evidence="14" id="KW-0460">Magnesium</keyword>
<dbReference type="FunFam" id="3.40.1190.10:FF:000004">
    <property type="entry name" value="Dihydrofolate synthase/folylpolyglutamate synthase"/>
    <property type="match status" value="1"/>
</dbReference>
<evidence type="ECO:0000256" key="11">
    <source>
        <dbReference type="ARBA" id="ARBA00022723"/>
    </source>
</evidence>
<comment type="function">
    <text evidence="2">Functions in two distinct reactions of the de novo folate biosynthetic pathway. Catalyzes the addition of a glutamate residue to dihydropteroate (7,8-dihydropteroate or H2Pte) to form dihydrofolate (7,8-dihydrofolate monoglutamate or H2Pte-Glu). Also catalyzes successive additions of L-glutamate to tetrahydrofolate or 10-formyltetrahydrofolate or 5,10-methylenetetrahydrofolate, leading to folylpolyglutamate derivatives.</text>
</comment>
<dbReference type="InterPro" id="IPR036565">
    <property type="entry name" value="Mur-like_cat_sf"/>
</dbReference>
<comment type="catalytic activity">
    <reaction evidence="21">
        <text>(6R)-5,10-methylenetetrahydrofolyl-(gamma-L-Glu)(n) + L-glutamate + ATP = (6R)-5,10-methylenetetrahydrofolyl-(gamma-L-Glu)(n+1) + ADP + phosphate + H(+)</text>
        <dbReference type="Rhea" id="RHEA:51912"/>
        <dbReference type="Rhea" id="RHEA-COMP:13257"/>
        <dbReference type="Rhea" id="RHEA-COMP:13258"/>
        <dbReference type="ChEBI" id="CHEBI:15378"/>
        <dbReference type="ChEBI" id="CHEBI:29985"/>
        <dbReference type="ChEBI" id="CHEBI:30616"/>
        <dbReference type="ChEBI" id="CHEBI:43474"/>
        <dbReference type="ChEBI" id="CHEBI:136572"/>
        <dbReference type="ChEBI" id="CHEBI:456216"/>
        <dbReference type="EC" id="6.3.2.17"/>
    </reaction>
</comment>
<dbReference type="GO" id="GO:0005737">
    <property type="term" value="C:cytoplasm"/>
    <property type="evidence" value="ECO:0007669"/>
    <property type="project" value="TreeGrafter"/>
</dbReference>
<comment type="catalytic activity">
    <reaction evidence="22">
        <text>7,8-dihydropteroate + L-glutamate + ATP = 7,8-dihydrofolate + ADP + phosphate + H(+)</text>
        <dbReference type="Rhea" id="RHEA:23584"/>
        <dbReference type="ChEBI" id="CHEBI:15378"/>
        <dbReference type="ChEBI" id="CHEBI:17839"/>
        <dbReference type="ChEBI" id="CHEBI:29985"/>
        <dbReference type="ChEBI" id="CHEBI:30616"/>
        <dbReference type="ChEBI" id="CHEBI:43474"/>
        <dbReference type="ChEBI" id="CHEBI:57451"/>
        <dbReference type="ChEBI" id="CHEBI:456216"/>
        <dbReference type="EC" id="6.3.2.12"/>
    </reaction>
</comment>
<evidence type="ECO:0000313" key="26">
    <source>
        <dbReference type="EMBL" id="BBD79979.1"/>
    </source>
</evidence>
<keyword evidence="15" id="KW-0289">Folate biosynthesis</keyword>
<keyword evidence="10 23" id="KW-0436">Ligase</keyword>
<keyword evidence="27" id="KW-1185">Reference proteome</keyword>
<dbReference type="GO" id="GO:0008841">
    <property type="term" value="F:dihydrofolate synthase activity"/>
    <property type="evidence" value="ECO:0007669"/>
    <property type="project" value="UniProtKB-EC"/>
</dbReference>
<evidence type="ECO:0000256" key="6">
    <source>
        <dbReference type="ARBA" id="ARBA00011245"/>
    </source>
</evidence>
<dbReference type="SUPFAM" id="SSF53623">
    <property type="entry name" value="MurD-like peptide ligases, catalytic domain"/>
    <property type="match status" value="1"/>
</dbReference>
<dbReference type="InterPro" id="IPR013221">
    <property type="entry name" value="Mur_ligase_cen"/>
</dbReference>
<dbReference type="GO" id="GO:0046872">
    <property type="term" value="F:metal ion binding"/>
    <property type="evidence" value="ECO:0007669"/>
    <property type="project" value="UniProtKB-KW"/>
</dbReference>
<comment type="subunit">
    <text evidence="6">Monomer.</text>
</comment>
<reference evidence="27" key="2">
    <citation type="submission" date="2018-06" db="EMBL/GenBank/DDBJ databases">
        <title>Genome sequence of Rhodanobacteraceae bacterium strain Dysh456.</title>
        <authorList>
            <person name="Fukui M."/>
        </authorList>
    </citation>
    <scope>NUCLEOTIDE SEQUENCE [LARGE SCALE GENOMIC DNA]</scope>
    <source>
        <strain evidence="27">Dysh456</strain>
    </source>
</reference>
<dbReference type="KEGG" id="rbd:ALSL_1322"/>
<comment type="similarity">
    <text evidence="5 23">Belongs to the folylpolyglutamate synthase family.</text>
</comment>
<gene>
    <name evidence="26" type="ORF">ALSL_1322</name>
</gene>
<dbReference type="Gene3D" id="3.90.190.20">
    <property type="entry name" value="Mur ligase, C-terminal domain"/>
    <property type="match status" value="1"/>
</dbReference>
<dbReference type="PIRSF" id="PIRSF001563">
    <property type="entry name" value="Folylpolyglu_synth"/>
    <property type="match status" value="1"/>
</dbReference>
<feature type="domain" description="Mur ligase central" evidence="25">
    <location>
        <begin position="48"/>
        <end position="185"/>
    </location>
</feature>
<evidence type="ECO:0000259" key="24">
    <source>
        <dbReference type="Pfam" id="PF02875"/>
    </source>
</evidence>
<dbReference type="EMBL" id="AP018560">
    <property type="protein sequence ID" value="BBD79979.1"/>
    <property type="molecule type" value="Genomic_DNA"/>
</dbReference>
<evidence type="ECO:0000256" key="5">
    <source>
        <dbReference type="ARBA" id="ARBA00008276"/>
    </source>
</evidence>
<accession>A0A2Z6E675</accession>
<evidence type="ECO:0000256" key="17">
    <source>
        <dbReference type="ARBA" id="ARBA00030592"/>
    </source>
</evidence>